<evidence type="ECO:0000256" key="1">
    <source>
        <dbReference type="ARBA" id="ARBA00023002"/>
    </source>
</evidence>
<reference evidence="3" key="1">
    <citation type="submission" date="2023-08" db="EMBL/GenBank/DDBJ databases">
        <authorList>
            <person name="Chen Y."/>
            <person name="Shah S."/>
            <person name="Dougan E. K."/>
            <person name="Thang M."/>
            <person name="Chan C."/>
        </authorList>
    </citation>
    <scope>NUCLEOTIDE SEQUENCE</scope>
</reference>
<name>A0AA36N732_9DINO</name>
<feature type="signal peptide" evidence="2">
    <location>
        <begin position="1"/>
        <end position="20"/>
    </location>
</feature>
<keyword evidence="4" id="KW-1185">Reference proteome</keyword>
<organism evidence="3 4">
    <name type="scientific">Effrenium voratum</name>
    <dbReference type="NCBI Taxonomy" id="2562239"/>
    <lineage>
        <taxon>Eukaryota</taxon>
        <taxon>Sar</taxon>
        <taxon>Alveolata</taxon>
        <taxon>Dinophyceae</taxon>
        <taxon>Suessiales</taxon>
        <taxon>Symbiodiniaceae</taxon>
        <taxon>Effrenium</taxon>
    </lineage>
</organism>
<dbReference type="GO" id="GO:0016491">
    <property type="term" value="F:oxidoreductase activity"/>
    <property type="evidence" value="ECO:0007669"/>
    <property type="project" value="UniProtKB-KW"/>
</dbReference>
<evidence type="ECO:0000313" key="3">
    <source>
        <dbReference type="EMBL" id="CAJ1401345.1"/>
    </source>
</evidence>
<dbReference type="InterPro" id="IPR029041">
    <property type="entry name" value="FAD-linked_oxidoreductase-like"/>
</dbReference>
<sequence>MASASRARARLAGYLPPCWALCVVIARTPRWAFQGRRCGNTSLQRNLQELGRRISIEVNPDSSKNGGTGSALLRSAERLPPKSSIFVNMVKTEVDHFKDVADTTRLLADEGYEPIPHMPVSRLSTAEEFHGTLDMLTEAGARQLLLVGGNDLRQRNAQNELRFRNVSALLKAEAKSMKAAGIQTVALAGLPDSPPWPGWDEKVATRVLLEKVRLVLEAGLKAEVASQFCFNPRQLVHWLRETATALEAEGLHGVTFRVGVAGPTRLKRLRRIAEICEVPADFLHPGMFDLALGGHDRVAAEGLEDAGLGLSQRDLSPFAGEDGCLGRPELACALAEVEGGFEVPAERSQTGNGSGPSVFVECQEDSEEELVIPKDLLYVLAACDGNLAVNLYPFGGLTQSLSMAKSLRAGEPL</sequence>
<proteinExistence type="predicted"/>
<evidence type="ECO:0000256" key="2">
    <source>
        <dbReference type="SAM" id="SignalP"/>
    </source>
</evidence>
<dbReference type="Gene3D" id="3.20.20.220">
    <property type="match status" value="1"/>
</dbReference>
<dbReference type="AlphaFoldDB" id="A0AA36N732"/>
<keyword evidence="2" id="KW-0732">Signal</keyword>
<evidence type="ECO:0008006" key="5">
    <source>
        <dbReference type="Google" id="ProtNLM"/>
    </source>
</evidence>
<dbReference type="Proteomes" id="UP001178507">
    <property type="component" value="Unassembled WGS sequence"/>
</dbReference>
<dbReference type="EMBL" id="CAUJNA010003410">
    <property type="protein sequence ID" value="CAJ1401345.1"/>
    <property type="molecule type" value="Genomic_DNA"/>
</dbReference>
<gene>
    <name evidence="3" type="ORF">EVOR1521_LOCUS24514</name>
</gene>
<comment type="caution">
    <text evidence="3">The sequence shown here is derived from an EMBL/GenBank/DDBJ whole genome shotgun (WGS) entry which is preliminary data.</text>
</comment>
<feature type="chain" id="PRO_5041320538" description="Methylenetetrahydrofolate reductase (NAD(P)H)" evidence="2">
    <location>
        <begin position="21"/>
        <end position="413"/>
    </location>
</feature>
<protein>
    <recommendedName>
        <fullName evidence="5">Methylenetetrahydrofolate reductase (NAD(P)H)</fullName>
    </recommendedName>
</protein>
<evidence type="ECO:0000313" key="4">
    <source>
        <dbReference type="Proteomes" id="UP001178507"/>
    </source>
</evidence>
<keyword evidence="1" id="KW-0560">Oxidoreductase</keyword>
<accession>A0AA36N732</accession>
<dbReference type="SUPFAM" id="SSF51730">
    <property type="entry name" value="FAD-linked oxidoreductase"/>
    <property type="match status" value="1"/>
</dbReference>